<evidence type="ECO:0000313" key="1">
    <source>
        <dbReference type="EMBL" id="KAJ9106319.1"/>
    </source>
</evidence>
<accession>A0ACC2W551</accession>
<organism evidence="1 2">
    <name type="scientific">Naganishia friedmannii</name>
    <dbReference type="NCBI Taxonomy" id="89922"/>
    <lineage>
        <taxon>Eukaryota</taxon>
        <taxon>Fungi</taxon>
        <taxon>Dikarya</taxon>
        <taxon>Basidiomycota</taxon>
        <taxon>Agaricomycotina</taxon>
        <taxon>Tremellomycetes</taxon>
        <taxon>Filobasidiales</taxon>
        <taxon>Filobasidiaceae</taxon>
        <taxon>Naganishia</taxon>
    </lineage>
</organism>
<comment type="caution">
    <text evidence="1">The sequence shown here is derived from an EMBL/GenBank/DDBJ whole genome shotgun (WGS) entry which is preliminary data.</text>
</comment>
<evidence type="ECO:0000313" key="2">
    <source>
        <dbReference type="Proteomes" id="UP001227268"/>
    </source>
</evidence>
<dbReference type="Proteomes" id="UP001227268">
    <property type="component" value="Unassembled WGS sequence"/>
</dbReference>
<gene>
    <name evidence="1" type="ORF">QFC21_001465</name>
</gene>
<proteinExistence type="predicted"/>
<keyword evidence="2" id="KW-1185">Reference proteome</keyword>
<dbReference type="EMBL" id="JASBWT010000003">
    <property type="protein sequence ID" value="KAJ9106319.1"/>
    <property type="molecule type" value="Genomic_DNA"/>
</dbReference>
<sequence length="652" mass="72114">MGLTTILSPTVIAAPHHILELGSHSNLQLAPRQVIEVPAAATGATQETKAYEQYRPAFHFQPKSNWINDPCAPFFDPSTSLYHLFFQWNPVLNDWGNDTEAIAWGHATSSNLIDWDFDDTPALLPSNSYDDKGVFTGGFIPSTLSSNTTGFGTNLVLAYTSVKREGVTFKKPYLIGTETLSLAQSSDHGATWQKYEGNPIISGAPTLDYTGWRDPYISYWPAVDSLLGRSDQCLYALISGGYRNQGPTTFVYKIDPIDLTKWEYISPLISIESNSREGRWTGDVGKNWECVNRMSLKDSGSDLEREFLIISAEGTHPTQAGEGNDTATETLMVTRTPRYQLWMTGQLSTSTNKNITFDPSASGIFDHGNFYAANSFRHPITDKLLVWGWVQEEDLPNAVRAAQGWSGIISSPRELYLQVHRNVAGHLGGDDLSDIPVFEPLEGGENNATYITMGIKLHQDVLQGLKARAPATQTVDSWIPTATNGADRYKHDIPVNDTAHIIIQTSVRYSSADATSEVGLSIIHDDLQDLHTDISFDPIKQTVTIDRNQTVSSNASAAEKTINRRPESAAHTLLTYGNFGDTSVETLDFVVVLDKSILEVFVNERTIISTRIYVNGTSNRGFVRLFANGLDAQEVVFERTGVWCGMDAEMRY</sequence>
<protein>
    <submittedName>
        <fullName evidence="1">Uncharacterized protein</fullName>
    </submittedName>
</protein>
<reference evidence="1" key="1">
    <citation type="submission" date="2023-04" db="EMBL/GenBank/DDBJ databases">
        <title>Draft Genome sequencing of Naganishia species isolated from polar environments using Oxford Nanopore Technology.</title>
        <authorList>
            <person name="Leo P."/>
            <person name="Venkateswaran K."/>
        </authorList>
    </citation>
    <scope>NUCLEOTIDE SEQUENCE</scope>
    <source>
        <strain evidence="1">MNA-CCFEE 5423</strain>
    </source>
</reference>
<name>A0ACC2W551_9TREE</name>